<dbReference type="PANTHER" id="PTHR34105">
    <property type="entry name" value="PROLINE-, GLUTAMIC ACID- AND LEUCINE-RICH PROTEIN 1"/>
    <property type="match status" value="1"/>
</dbReference>
<feature type="region of interest" description="Disordered" evidence="5">
    <location>
        <begin position="638"/>
        <end position="664"/>
    </location>
</feature>
<dbReference type="OrthoDB" id="20900at2759"/>
<evidence type="ECO:0000259" key="6">
    <source>
        <dbReference type="Pfam" id="PF08167"/>
    </source>
</evidence>
<feature type="compositionally biased region" description="Polar residues" evidence="5">
    <location>
        <begin position="596"/>
        <end position="608"/>
    </location>
</feature>
<organism evidence="7 8">
    <name type="scientific">Sparassis crispa</name>
    <dbReference type="NCBI Taxonomy" id="139825"/>
    <lineage>
        <taxon>Eukaryota</taxon>
        <taxon>Fungi</taxon>
        <taxon>Dikarya</taxon>
        <taxon>Basidiomycota</taxon>
        <taxon>Agaricomycotina</taxon>
        <taxon>Agaricomycetes</taxon>
        <taxon>Polyporales</taxon>
        <taxon>Sparassidaceae</taxon>
        <taxon>Sparassis</taxon>
    </lineage>
</organism>
<feature type="region of interest" description="Disordered" evidence="5">
    <location>
        <begin position="529"/>
        <end position="555"/>
    </location>
</feature>
<evidence type="ECO:0000256" key="4">
    <source>
        <dbReference type="ARBA" id="ARBA00023242"/>
    </source>
</evidence>
<dbReference type="InParanoid" id="A0A401GCV1"/>
<comment type="caution">
    <text evidence="7">The sequence shown here is derived from an EMBL/GenBank/DDBJ whole genome shotgun (WGS) entry which is preliminary data.</text>
</comment>
<evidence type="ECO:0000256" key="5">
    <source>
        <dbReference type="SAM" id="MobiDB-lite"/>
    </source>
</evidence>
<evidence type="ECO:0000256" key="3">
    <source>
        <dbReference type="ARBA" id="ARBA00021502"/>
    </source>
</evidence>
<dbReference type="EMBL" id="BFAD01000002">
    <property type="protein sequence ID" value="GBE80009.1"/>
    <property type="molecule type" value="Genomic_DNA"/>
</dbReference>
<dbReference type="SUPFAM" id="SSF48371">
    <property type="entry name" value="ARM repeat"/>
    <property type="match status" value="1"/>
</dbReference>
<keyword evidence="8" id="KW-1185">Reference proteome</keyword>
<proteinExistence type="inferred from homology"/>
<dbReference type="RefSeq" id="XP_027610922.1">
    <property type="nucleotide sequence ID" value="XM_027755121.1"/>
</dbReference>
<evidence type="ECO:0000313" key="7">
    <source>
        <dbReference type="EMBL" id="GBE80009.1"/>
    </source>
</evidence>
<accession>A0A401GCV1</accession>
<gene>
    <name evidence="7" type="ORF">SCP_0212110</name>
</gene>
<evidence type="ECO:0000256" key="1">
    <source>
        <dbReference type="ARBA" id="ARBA00004123"/>
    </source>
</evidence>
<dbReference type="GeneID" id="38776926"/>
<dbReference type="Proteomes" id="UP000287166">
    <property type="component" value="Unassembled WGS sequence"/>
</dbReference>
<sequence length="664" mass="71459">MLSKNEPPPTMKAAIRLLRHVFSSALDVPEFQRQLCTPNVPKFSALLISISEKQEELELKLLAISTLAHLIPLYPTLHRALQNSLNTLALRYLNGSAPKPTPGPLLEVASRLYSVLPTTGGKVGASNIWRKSIDDTLVFAWTALTSIRTTYPSTGMSTSVTQPGSLGVDPMVSIPLNTDRLRAATHVLCDLLRTTTSRPISVPVGSLVRLFLALLRCTPVEKVDGHIDSSVRALEKSVIPTIWELACGVLNALAESAQSHLTPHLPQLISHVTYHLEQNLTPSQRLPFLKVTASLFANCHTMHDVVLSSRLLRAILPSLTVVLSTKSEVQSNTEQSTKGKSKGKKRARGYEGDEVFKVTREIICSTVDDGAVLLAALDAIHLVMQSAQISPAVHSLAGRMLLSIYIALPEIPPALLSPDLSLHGALYVKVRNICTDLAIGTTSTMSKSLGLIISSMEDGDSEPRDANVQRTIDLLLHPRVPPLVRALPHVEMLSLFREEEGKEEMEARRRLGIGAEGGVSTPLSAEMVDTATPSSATPAGELSREPLPEYSRSQSVQMPTDTSIIHREQALPKIAANLPVVASYAGFTEASAVQPSQNLTNHSTTSLGTPARSPPWVPASAAPSISAAAIPVTPIATAAPDFAPMDQDEDDEPMPTIDMDSDSD</sequence>
<comment type="similarity">
    <text evidence="2">Belongs to the RIX1/PELP1 family.</text>
</comment>
<feature type="region of interest" description="Disordered" evidence="5">
    <location>
        <begin position="596"/>
        <end position="620"/>
    </location>
</feature>
<protein>
    <recommendedName>
        <fullName evidence="3">Pre-rRNA-processing protein RIX1</fullName>
    </recommendedName>
</protein>
<dbReference type="GO" id="GO:0006364">
    <property type="term" value="P:rRNA processing"/>
    <property type="evidence" value="ECO:0007669"/>
    <property type="project" value="TreeGrafter"/>
</dbReference>
<dbReference type="GO" id="GO:0005634">
    <property type="term" value="C:nucleus"/>
    <property type="evidence" value="ECO:0007669"/>
    <property type="project" value="UniProtKB-SubCell"/>
</dbReference>
<dbReference type="AlphaFoldDB" id="A0A401GCV1"/>
<keyword evidence="4" id="KW-0539">Nucleus</keyword>
<reference evidence="7 8" key="1">
    <citation type="journal article" date="2018" name="Sci. Rep.">
        <title>Genome sequence of the cauliflower mushroom Sparassis crispa (Hanabiratake) and its association with beneficial usage.</title>
        <authorList>
            <person name="Kiyama R."/>
            <person name="Furutani Y."/>
            <person name="Kawaguchi K."/>
            <person name="Nakanishi T."/>
        </authorList>
    </citation>
    <scope>NUCLEOTIDE SEQUENCE [LARGE SCALE GENOMIC DNA]</scope>
</reference>
<dbReference type="FunCoup" id="A0A401GCV1">
    <property type="interactions" value="169"/>
</dbReference>
<dbReference type="PANTHER" id="PTHR34105:SF1">
    <property type="entry name" value="PROLINE-, GLUTAMIC ACID- AND LEUCINE-RICH PROTEIN 1"/>
    <property type="match status" value="1"/>
</dbReference>
<feature type="domain" description="Pre-rRNA-processing protein RIX1 N-terminal" evidence="6">
    <location>
        <begin position="1"/>
        <end position="98"/>
    </location>
</feature>
<dbReference type="InterPro" id="IPR012583">
    <property type="entry name" value="RIX1_N"/>
</dbReference>
<dbReference type="InterPro" id="IPR016024">
    <property type="entry name" value="ARM-type_fold"/>
</dbReference>
<comment type="subcellular location">
    <subcellularLocation>
        <location evidence="1">Nucleus</location>
    </subcellularLocation>
</comment>
<dbReference type="Pfam" id="PF08167">
    <property type="entry name" value="RIX1"/>
    <property type="match status" value="1"/>
</dbReference>
<dbReference type="STRING" id="139825.A0A401GCV1"/>
<name>A0A401GCV1_9APHY</name>
<feature type="compositionally biased region" description="Acidic residues" evidence="5">
    <location>
        <begin position="646"/>
        <end position="664"/>
    </location>
</feature>
<evidence type="ECO:0000313" key="8">
    <source>
        <dbReference type="Proteomes" id="UP000287166"/>
    </source>
</evidence>
<evidence type="ECO:0000256" key="2">
    <source>
        <dbReference type="ARBA" id="ARBA00010511"/>
    </source>
</evidence>